<evidence type="ECO:0000313" key="2">
    <source>
        <dbReference type="EMBL" id="TQS39652.1"/>
    </source>
</evidence>
<dbReference type="Gene3D" id="3.30.420.40">
    <property type="match status" value="2"/>
</dbReference>
<dbReference type="PANTHER" id="PTHR18964:SF149">
    <property type="entry name" value="BIFUNCTIONAL UDP-N-ACETYLGLUCOSAMINE 2-EPIMERASE_N-ACETYLMANNOSAMINE KINASE"/>
    <property type="match status" value="1"/>
</dbReference>
<dbReference type="InterPro" id="IPR036390">
    <property type="entry name" value="WH_DNA-bd_sf"/>
</dbReference>
<comment type="similarity">
    <text evidence="1">Belongs to the ROK (NagC/XylR) family.</text>
</comment>
<dbReference type="Gene3D" id="1.10.10.10">
    <property type="entry name" value="Winged helix-like DNA-binding domain superfamily/Winged helix DNA-binding domain"/>
    <property type="match status" value="1"/>
</dbReference>
<dbReference type="InParanoid" id="A0A545AEA5"/>
<reference evidence="2 3" key="1">
    <citation type="submission" date="2019-07" db="EMBL/GenBank/DDBJ databases">
        <title>Cryptosporangium phraense sp. nov., isolated from plant litter.</title>
        <authorList>
            <person name="Suriyachadkun C."/>
        </authorList>
    </citation>
    <scope>NUCLEOTIDE SEQUENCE [LARGE SCALE GENOMIC DNA]</scope>
    <source>
        <strain evidence="2 3">A-T 5661</strain>
    </source>
</reference>
<evidence type="ECO:0000256" key="1">
    <source>
        <dbReference type="ARBA" id="ARBA00006479"/>
    </source>
</evidence>
<dbReference type="SUPFAM" id="SSF53067">
    <property type="entry name" value="Actin-like ATPase domain"/>
    <property type="match status" value="1"/>
</dbReference>
<accession>A0A545AEA5</accession>
<dbReference type="Pfam" id="PF00480">
    <property type="entry name" value="ROK"/>
    <property type="match status" value="1"/>
</dbReference>
<dbReference type="RefSeq" id="WP_142709940.1">
    <property type="nucleotide sequence ID" value="NZ_VIRS01000062.1"/>
</dbReference>
<dbReference type="InterPro" id="IPR036388">
    <property type="entry name" value="WH-like_DNA-bd_sf"/>
</dbReference>
<dbReference type="EMBL" id="VIRS01000062">
    <property type="protein sequence ID" value="TQS39652.1"/>
    <property type="molecule type" value="Genomic_DNA"/>
</dbReference>
<comment type="caution">
    <text evidence="2">The sequence shown here is derived from an EMBL/GenBank/DDBJ whole genome shotgun (WGS) entry which is preliminary data.</text>
</comment>
<sequence>MTTRSAQLLRLVHARPGITRAEAARLLGVSTGAATELVGRLTAAEVLTEGPAAPSGARGRPTTVLLPHPAGPLVAAASITSENFQVDVVELGGTVVGSVSANHGDRDPAPVLAAVTDAIRALTPENTRLRGVGIAITGPVSRDQRVDSSGLGWHGVDLRPLKGEADVFVAGNDAMLAAAAESGRGAAAEASIALHVRVAAGIGGGIIAGGRIVTGALGAAGEFGHLPFGDPRRRCSCGASGCWGNEVDGTALARLLGRPAPPDPIAYARRVIASDDADARAATRTVAAELGRGIAGLVNGLDPDLVTVGGLGVELLEAAPDAVQNAYRDGLMTFRRGSAPPVVAAALGDDGPIVGAAEEAWGLVLDEVVSRLRGPA</sequence>
<dbReference type="OrthoDB" id="9810372at2"/>
<dbReference type="PROSITE" id="PS01125">
    <property type="entry name" value="ROK"/>
    <property type="match status" value="1"/>
</dbReference>
<keyword evidence="3" id="KW-1185">Reference proteome</keyword>
<dbReference type="Proteomes" id="UP000317982">
    <property type="component" value="Unassembled WGS sequence"/>
</dbReference>
<evidence type="ECO:0000313" key="3">
    <source>
        <dbReference type="Proteomes" id="UP000317982"/>
    </source>
</evidence>
<proteinExistence type="inferred from homology"/>
<dbReference type="SUPFAM" id="SSF46785">
    <property type="entry name" value="Winged helix' DNA-binding domain"/>
    <property type="match status" value="1"/>
</dbReference>
<organism evidence="2 3">
    <name type="scientific">Cryptosporangium phraense</name>
    <dbReference type="NCBI Taxonomy" id="2593070"/>
    <lineage>
        <taxon>Bacteria</taxon>
        <taxon>Bacillati</taxon>
        <taxon>Actinomycetota</taxon>
        <taxon>Actinomycetes</taxon>
        <taxon>Cryptosporangiales</taxon>
        <taxon>Cryptosporangiaceae</taxon>
        <taxon>Cryptosporangium</taxon>
    </lineage>
</organism>
<dbReference type="InterPro" id="IPR043129">
    <property type="entry name" value="ATPase_NBD"/>
</dbReference>
<name>A0A545AEA5_9ACTN</name>
<protein>
    <submittedName>
        <fullName evidence="2">ROK family protein</fullName>
    </submittedName>
</protein>
<dbReference type="InterPro" id="IPR000600">
    <property type="entry name" value="ROK"/>
</dbReference>
<dbReference type="InterPro" id="IPR049874">
    <property type="entry name" value="ROK_cs"/>
</dbReference>
<dbReference type="AlphaFoldDB" id="A0A545AEA5"/>
<gene>
    <name evidence="2" type="ORF">FL583_38920</name>
</gene>
<dbReference type="PANTHER" id="PTHR18964">
    <property type="entry name" value="ROK (REPRESSOR, ORF, KINASE) FAMILY"/>
    <property type="match status" value="1"/>
</dbReference>